<evidence type="ECO:0000256" key="1">
    <source>
        <dbReference type="SAM" id="SignalP"/>
    </source>
</evidence>
<dbReference type="Pfam" id="PF07676">
    <property type="entry name" value="PD40"/>
    <property type="match status" value="4"/>
</dbReference>
<name>A0A839EV04_9GAMM</name>
<evidence type="ECO:0000313" key="2">
    <source>
        <dbReference type="EMBL" id="MBA8886433.1"/>
    </source>
</evidence>
<organism evidence="2 3">
    <name type="scientific">Dokdonella fugitiva</name>
    <dbReference type="NCBI Taxonomy" id="328517"/>
    <lineage>
        <taxon>Bacteria</taxon>
        <taxon>Pseudomonadati</taxon>
        <taxon>Pseudomonadota</taxon>
        <taxon>Gammaproteobacteria</taxon>
        <taxon>Lysobacterales</taxon>
        <taxon>Rhodanobacteraceae</taxon>
        <taxon>Dokdonella</taxon>
    </lineage>
</organism>
<gene>
    <name evidence="2" type="ORF">FHW12_000624</name>
</gene>
<evidence type="ECO:0008006" key="4">
    <source>
        <dbReference type="Google" id="ProtNLM"/>
    </source>
</evidence>
<dbReference type="InterPro" id="IPR011659">
    <property type="entry name" value="WD40"/>
</dbReference>
<dbReference type="InterPro" id="IPR011042">
    <property type="entry name" value="6-blade_b-propeller_TolB-like"/>
</dbReference>
<reference evidence="2 3" key="1">
    <citation type="submission" date="2020-07" db="EMBL/GenBank/DDBJ databases">
        <title>Genomic Encyclopedia of Type Strains, Phase IV (KMG-V): Genome sequencing to study the core and pangenomes of soil and plant-associated prokaryotes.</title>
        <authorList>
            <person name="Whitman W."/>
        </authorList>
    </citation>
    <scope>NUCLEOTIDE SEQUENCE [LARGE SCALE GENOMIC DNA]</scope>
    <source>
        <strain evidence="2 3">RH2WT43</strain>
    </source>
</reference>
<dbReference type="AlphaFoldDB" id="A0A839EV04"/>
<dbReference type="EMBL" id="JACGXL010000001">
    <property type="protein sequence ID" value="MBA8886433.1"/>
    <property type="molecule type" value="Genomic_DNA"/>
</dbReference>
<dbReference type="InterPro" id="IPR006311">
    <property type="entry name" value="TAT_signal"/>
</dbReference>
<feature type="chain" id="PRO_5032528299" description="WD40 repeat protein" evidence="1">
    <location>
        <begin position="28"/>
        <end position="295"/>
    </location>
</feature>
<evidence type="ECO:0000313" key="3">
    <source>
        <dbReference type="Proteomes" id="UP000550401"/>
    </source>
</evidence>
<protein>
    <recommendedName>
        <fullName evidence="4">WD40 repeat protein</fullName>
    </recommendedName>
</protein>
<sequence>MASARRRTLRSLAAALALAATAATSCAAVERVEAWTPQGVSSPQFESHAAFDPRNGDFWFVRSSPKFEGWRILVSHCSASGWSEPQPPAFAGDGVEADPWFTPDGRVLYFISTRSSDGTKRKDLDIWRVERDADGRWGMPQRLPEPVNSTAQEWFPRLAADGWLYFGSGRPGGRGKTDIWRAREQGGRWVVENAGAAFNGPGDEYEPLPSPDGTWMLVEGDDSYYRVRREGDHWLAREKLPPEINRNGSEIGAVFSPSGRTVLFARDTKGPLSGEFFVWHLGADEAWPPACPAAK</sequence>
<keyword evidence="3" id="KW-1185">Reference proteome</keyword>
<accession>A0A839EV04</accession>
<proteinExistence type="predicted"/>
<dbReference type="PROSITE" id="PS51257">
    <property type="entry name" value="PROKAR_LIPOPROTEIN"/>
    <property type="match status" value="1"/>
</dbReference>
<dbReference type="RefSeq" id="WP_182529515.1">
    <property type="nucleotide sequence ID" value="NZ_JACGXL010000001.1"/>
</dbReference>
<feature type="signal peptide" evidence="1">
    <location>
        <begin position="1"/>
        <end position="27"/>
    </location>
</feature>
<keyword evidence="1" id="KW-0732">Signal</keyword>
<dbReference type="SUPFAM" id="SSF82171">
    <property type="entry name" value="DPP6 N-terminal domain-like"/>
    <property type="match status" value="1"/>
</dbReference>
<comment type="caution">
    <text evidence="2">The sequence shown here is derived from an EMBL/GenBank/DDBJ whole genome shotgun (WGS) entry which is preliminary data.</text>
</comment>
<dbReference type="Gene3D" id="2.120.10.30">
    <property type="entry name" value="TolB, C-terminal domain"/>
    <property type="match status" value="1"/>
</dbReference>
<dbReference type="PROSITE" id="PS51318">
    <property type="entry name" value="TAT"/>
    <property type="match status" value="1"/>
</dbReference>
<dbReference type="Proteomes" id="UP000550401">
    <property type="component" value="Unassembled WGS sequence"/>
</dbReference>